<dbReference type="GO" id="GO:0016788">
    <property type="term" value="F:hydrolase activity, acting on ester bonds"/>
    <property type="evidence" value="ECO:0007669"/>
    <property type="project" value="UniProtKB-UniRule"/>
</dbReference>
<dbReference type="InterPro" id="IPR012337">
    <property type="entry name" value="RNaseH-like_sf"/>
</dbReference>
<keyword evidence="2 5" id="KW-0690">Ribosome biogenesis</keyword>
<dbReference type="GO" id="GO:0005829">
    <property type="term" value="C:cytosol"/>
    <property type="evidence" value="ECO:0007669"/>
    <property type="project" value="TreeGrafter"/>
</dbReference>
<organism evidence="7 8">
    <name type="scientific">Candidatus Chryseopegocella kryptomonas</name>
    <dbReference type="NCBI Taxonomy" id="1633643"/>
    <lineage>
        <taxon>Bacteria</taxon>
        <taxon>Pseudomonadati</taxon>
        <taxon>Candidatus Kryptoniota</taxon>
        <taxon>Candidatus Chryseopegocella</taxon>
    </lineage>
</organism>
<comment type="similarity">
    <text evidence="5">Belongs to the YqgF HJR family.</text>
</comment>
<dbReference type="EC" id="3.1.-.-" evidence="5"/>
<evidence type="ECO:0000256" key="4">
    <source>
        <dbReference type="ARBA" id="ARBA00022801"/>
    </source>
</evidence>
<feature type="domain" description="YqgF/RNase H-like" evidence="6">
    <location>
        <begin position="1"/>
        <end position="96"/>
    </location>
</feature>
<evidence type="ECO:0000256" key="5">
    <source>
        <dbReference type="HAMAP-Rule" id="MF_00651"/>
    </source>
</evidence>
<keyword evidence="4 5" id="KW-0378">Hydrolase</keyword>
<accession>A0A0P1MWT5</accession>
<dbReference type="Pfam" id="PF03652">
    <property type="entry name" value="RuvX"/>
    <property type="match status" value="1"/>
</dbReference>
<dbReference type="HAMAP" id="MF_00651">
    <property type="entry name" value="Nuclease_YqgF"/>
    <property type="match status" value="1"/>
</dbReference>
<dbReference type="NCBIfam" id="TIGR00250">
    <property type="entry name" value="RNAse_H_YqgF"/>
    <property type="match status" value="1"/>
</dbReference>
<keyword evidence="3 5" id="KW-0540">Nuclease</keyword>
<comment type="subcellular location">
    <subcellularLocation>
        <location evidence="5">Cytoplasm</location>
    </subcellularLocation>
</comment>
<evidence type="ECO:0000313" key="7">
    <source>
        <dbReference type="EMBL" id="CUT00438.1"/>
    </source>
</evidence>
<evidence type="ECO:0000313" key="8">
    <source>
        <dbReference type="Proteomes" id="UP000199197"/>
    </source>
</evidence>
<dbReference type="InterPro" id="IPR006641">
    <property type="entry name" value="YqgF/RNaseH-like_dom"/>
</dbReference>
<gene>
    <name evidence="7" type="ORF">JGI23_00861</name>
</gene>
<dbReference type="GO" id="GO:0000967">
    <property type="term" value="P:rRNA 5'-end processing"/>
    <property type="evidence" value="ECO:0007669"/>
    <property type="project" value="UniProtKB-UniRule"/>
</dbReference>
<evidence type="ECO:0000256" key="1">
    <source>
        <dbReference type="ARBA" id="ARBA00022490"/>
    </source>
</evidence>
<dbReference type="Gene3D" id="3.30.420.140">
    <property type="entry name" value="YqgF/RNase H-like domain"/>
    <property type="match status" value="1"/>
</dbReference>
<dbReference type="InterPro" id="IPR037027">
    <property type="entry name" value="YqgF/RNaseH-like_dom_sf"/>
</dbReference>
<proteinExistence type="inferred from homology"/>
<name>A0A0P1MWT5_9BACT</name>
<evidence type="ECO:0000259" key="6">
    <source>
        <dbReference type="SMART" id="SM00732"/>
    </source>
</evidence>
<sequence length="144" mass="16393">MGIDFGSRRIGISISDPTLTIAQGLLVLENDSKIFDEINKICSQYNVGLVVVGLPVKLSGKHSNKTNEVIKFINELKSKLKIEVIGWDERFTTKLAHKSKIEMNLKKKKRQDKNLNDLIASSLILQSYLDYLKNKEMMIAREEN</sequence>
<dbReference type="GO" id="GO:0004518">
    <property type="term" value="F:nuclease activity"/>
    <property type="evidence" value="ECO:0007669"/>
    <property type="project" value="UniProtKB-KW"/>
</dbReference>
<dbReference type="InterPro" id="IPR005227">
    <property type="entry name" value="YqgF"/>
</dbReference>
<dbReference type="CDD" id="cd16964">
    <property type="entry name" value="YqgF"/>
    <property type="match status" value="1"/>
</dbReference>
<keyword evidence="1 5" id="KW-0963">Cytoplasm</keyword>
<dbReference type="RefSeq" id="WP_143713884.1">
    <property type="nucleotide sequence ID" value="NZ_CZVW01000007.1"/>
</dbReference>
<reference evidence="8" key="1">
    <citation type="submission" date="2015-11" db="EMBL/GenBank/DDBJ databases">
        <authorList>
            <person name="Varghese N."/>
        </authorList>
    </citation>
    <scope>NUCLEOTIDE SEQUENCE [LARGE SCALE GENOMIC DNA]</scope>
    <source>
        <strain evidence="8">JGI-23</strain>
    </source>
</reference>
<dbReference type="OrthoDB" id="9796140at2"/>
<evidence type="ECO:0000256" key="3">
    <source>
        <dbReference type="ARBA" id="ARBA00022722"/>
    </source>
</evidence>
<dbReference type="EMBL" id="CZVW01000007">
    <property type="protein sequence ID" value="CUT00438.1"/>
    <property type="molecule type" value="Genomic_DNA"/>
</dbReference>
<evidence type="ECO:0000256" key="2">
    <source>
        <dbReference type="ARBA" id="ARBA00022517"/>
    </source>
</evidence>
<dbReference type="AlphaFoldDB" id="A0A0P1MWT5"/>
<keyword evidence="8" id="KW-1185">Reference proteome</keyword>
<dbReference type="PANTHER" id="PTHR33317:SF4">
    <property type="entry name" value="POLYNUCLEOTIDYL TRANSFERASE, RIBONUCLEASE H-LIKE SUPERFAMILY PROTEIN"/>
    <property type="match status" value="1"/>
</dbReference>
<dbReference type="Proteomes" id="UP000199197">
    <property type="component" value="Unassembled WGS sequence"/>
</dbReference>
<dbReference type="SUPFAM" id="SSF53098">
    <property type="entry name" value="Ribonuclease H-like"/>
    <property type="match status" value="1"/>
</dbReference>
<protein>
    <recommendedName>
        <fullName evidence="5">Putative pre-16S rRNA nuclease</fullName>
        <ecNumber evidence="5">3.1.-.-</ecNumber>
    </recommendedName>
</protein>
<dbReference type="SMART" id="SM00732">
    <property type="entry name" value="YqgFc"/>
    <property type="match status" value="1"/>
</dbReference>
<dbReference type="PANTHER" id="PTHR33317">
    <property type="entry name" value="POLYNUCLEOTIDYL TRANSFERASE, RIBONUCLEASE H-LIKE SUPERFAMILY PROTEIN"/>
    <property type="match status" value="1"/>
</dbReference>
<comment type="function">
    <text evidence="5">Could be a nuclease involved in processing of the 5'-end of pre-16S rRNA.</text>
</comment>